<proteinExistence type="predicted"/>
<feature type="signal peptide" evidence="1">
    <location>
        <begin position="1"/>
        <end position="18"/>
    </location>
</feature>
<evidence type="ECO:0000313" key="3">
    <source>
        <dbReference type="Proteomes" id="UP000594195"/>
    </source>
</evidence>
<dbReference type="Proteomes" id="UP000594195">
    <property type="component" value="Chromosome"/>
</dbReference>
<dbReference type="EMBL" id="CP040442">
    <property type="protein sequence ID" value="QOW09524.1"/>
    <property type="molecule type" value="Genomic_DNA"/>
</dbReference>
<accession>A0A7M2Y776</accession>
<organism evidence="2 3">
    <name type="scientific">Kaistella flava</name>
    <name type="common">ex Peng et al. 2021</name>
    <dbReference type="NCBI Taxonomy" id="2038776"/>
    <lineage>
        <taxon>Bacteria</taxon>
        <taxon>Pseudomonadati</taxon>
        <taxon>Bacteroidota</taxon>
        <taxon>Flavobacteriia</taxon>
        <taxon>Flavobacteriales</taxon>
        <taxon>Weeksellaceae</taxon>
        <taxon>Chryseobacterium group</taxon>
        <taxon>Kaistella</taxon>
    </lineage>
</organism>
<protein>
    <submittedName>
        <fullName evidence="2">Uncharacterized protein</fullName>
    </submittedName>
</protein>
<keyword evidence="1" id="KW-0732">Signal</keyword>
<keyword evidence="3" id="KW-1185">Reference proteome</keyword>
<name>A0A7M2Y776_9FLAO</name>
<dbReference type="KEGG" id="kfa:Q73A0000_03660"/>
<dbReference type="RefSeq" id="WP_193812737.1">
    <property type="nucleotide sequence ID" value="NZ_CP040442.1"/>
</dbReference>
<evidence type="ECO:0000313" key="2">
    <source>
        <dbReference type="EMBL" id="QOW09524.1"/>
    </source>
</evidence>
<evidence type="ECO:0000256" key="1">
    <source>
        <dbReference type="SAM" id="SignalP"/>
    </source>
</evidence>
<feature type="chain" id="PRO_5032362142" evidence="1">
    <location>
        <begin position="19"/>
        <end position="214"/>
    </location>
</feature>
<dbReference type="AlphaFoldDB" id="A0A7M2Y776"/>
<gene>
    <name evidence="2" type="ORF">Q73A0000_03660</name>
</gene>
<reference evidence="2 3" key="1">
    <citation type="submission" date="2019-05" db="EMBL/GenBank/DDBJ databases">
        <title>Chryseobacterium sp. isolated from King George Island, maritime Antarctica.</title>
        <authorList>
            <person name="Peng X."/>
        </authorList>
    </citation>
    <scope>NUCLEOTIDE SEQUENCE [LARGE SCALE GENOMIC DNA]</scope>
    <source>
        <strain evidence="2 3">7-3A</strain>
    </source>
</reference>
<sequence length="214" mass="25446">MRKIYILFLLLPFSLGFSQTYQFDFVTNYTSTSSKNKLAYDNVNYFNSDDFSYSLKIINHENELHGILGDRTNNLAHHFKVIKSKLNNEIQFQFLYEYSTNLNAINYDKDYRFEFVEKPNISGKEVVLKMYRTKKSKRPFLTQTLSLVTANKNLFPIYRLSVLHHFWSYNELIYPENYMVSKAIDKTGNQTCEINLKEYKNVDLQITLPKELKF</sequence>